<dbReference type="GO" id="GO:0034220">
    <property type="term" value="P:monoatomic ion transmembrane transport"/>
    <property type="evidence" value="ECO:0007669"/>
    <property type="project" value="UniProtKB-KW"/>
</dbReference>
<evidence type="ECO:0000256" key="2">
    <source>
        <dbReference type="ARBA" id="ARBA00022448"/>
    </source>
</evidence>
<dbReference type="InterPro" id="IPR010420">
    <property type="entry name" value="CASTOR/POLLUX/SYM8_dom"/>
</dbReference>
<evidence type="ECO:0000256" key="3">
    <source>
        <dbReference type="ARBA" id="ARBA00022692"/>
    </source>
</evidence>
<dbReference type="InterPro" id="IPR036291">
    <property type="entry name" value="NAD(P)-bd_dom_sf"/>
</dbReference>
<comment type="subcellular location">
    <subcellularLocation>
        <location evidence="1">Endomembrane system</location>
        <topology evidence="1">Multi-pass membrane protein</topology>
    </subcellularLocation>
</comment>
<evidence type="ECO:0000256" key="5">
    <source>
        <dbReference type="ARBA" id="ARBA00023065"/>
    </source>
</evidence>
<evidence type="ECO:0000313" key="10">
    <source>
        <dbReference type="EMBL" id="KAJ8908467.1"/>
    </source>
</evidence>
<gene>
    <name evidence="10" type="ORF">NDN08_005176</name>
</gene>
<keyword evidence="6 8" id="KW-0472">Membrane</keyword>
<feature type="transmembrane region" description="Helical" evidence="8">
    <location>
        <begin position="135"/>
        <end position="153"/>
    </location>
</feature>
<dbReference type="SUPFAM" id="SSF51735">
    <property type="entry name" value="NAD(P)-binding Rossmann-fold domains"/>
    <property type="match status" value="1"/>
</dbReference>
<dbReference type="Pfam" id="PF06241">
    <property type="entry name" value="Castor_Poll_mid"/>
    <property type="match status" value="1"/>
</dbReference>
<keyword evidence="7" id="KW-0407">Ion channel</keyword>
<dbReference type="AlphaFoldDB" id="A0AAV8V456"/>
<organism evidence="10 11">
    <name type="scientific">Rhodosorus marinus</name>
    <dbReference type="NCBI Taxonomy" id="101924"/>
    <lineage>
        <taxon>Eukaryota</taxon>
        <taxon>Rhodophyta</taxon>
        <taxon>Stylonematophyceae</taxon>
        <taxon>Stylonematales</taxon>
        <taxon>Stylonemataceae</taxon>
        <taxon>Rhodosorus</taxon>
    </lineage>
</organism>
<keyword evidence="2" id="KW-0813">Transport</keyword>
<evidence type="ECO:0000256" key="7">
    <source>
        <dbReference type="ARBA" id="ARBA00023303"/>
    </source>
</evidence>
<proteinExistence type="predicted"/>
<keyword evidence="5" id="KW-0406">Ion transport</keyword>
<dbReference type="EMBL" id="JAMWBK010000001">
    <property type="protein sequence ID" value="KAJ8908467.1"/>
    <property type="molecule type" value="Genomic_DNA"/>
</dbReference>
<evidence type="ECO:0000256" key="1">
    <source>
        <dbReference type="ARBA" id="ARBA00004127"/>
    </source>
</evidence>
<comment type="caution">
    <text evidence="10">The sequence shown here is derived from an EMBL/GenBank/DDBJ whole genome shotgun (WGS) entry which is preliminary data.</text>
</comment>
<dbReference type="Proteomes" id="UP001157974">
    <property type="component" value="Unassembled WGS sequence"/>
</dbReference>
<protein>
    <recommendedName>
        <fullName evidence="9">CASTOR/POLLUX/SYM8 ion channel conserved domain-containing protein</fullName>
    </recommendedName>
</protein>
<keyword evidence="4 8" id="KW-1133">Transmembrane helix</keyword>
<accession>A0AAV8V456</accession>
<name>A0AAV8V456_9RHOD</name>
<evidence type="ECO:0000256" key="6">
    <source>
        <dbReference type="ARBA" id="ARBA00023136"/>
    </source>
</evidence>
<evidence type="ECO:0000256" key="8">
    <source>
        <dbReference type="SAM" id="Phobius"/>
    </source>
</evidence>
<feature type="transmembrane region" description="Helical" evidence="8">
    <location>
        <begin position="74"/>
        <end position="95"/>
    </location>
</feature>
<evidence type="ECO:0000256" key="4">
    <source>
        <dbReference type="ARBA" id="ARBA00022989"/>
    </source>
</evidence>
<dbReference type="InterPro" id="IPR044849">
    <property type="entry name" value="CASTOR/POLLUX/SYM8-like"/>
</dbReference>
<dbReference type="PANTHER" id="PTHR31563:SF10">
    <property type="entry name" value="ION CHANNEL POLLUX-RELATED"/>
    <property type="match status" value="1"/>
</dbReference>
<keyword evidence="3 8" id="KW-0812">Transmembrane</keyword>
<evidence type="ECO:0000313" key="11">
    <source>
        <dbReference type="Proteomes" id="UP001157974"/>
    </source>
</evidence>
<dbReference type="GO" id="GO:0012505">
    <property type="term" value="C:endomembrane system"/>
    <property type="evidence" value="ECO:0007669"/>
    <property type="project" value="UniProtKB-SubCell"/>
</dbReference>
<feature type="domain" description="CASTOR/POLLUX/SYM8 ion channel conserved" evidence="9">
    <location>
        <begin position="322"/>
        <end position="412"/>
    </location>
</feature>
<dbReference type="Gene3D" id="3.40.50.720">
    <property type="entry name" value="NAD(P)-binding Rossmann-like Domain"/>
    <property type="match status" value="1"/>
</dbReference>
<reference evidence="10 11" key="1">
    <citation type="journal article" date="2023" name="Nat. Commun.">
        <title>Origin of minicircular mitochondrial genomes in red algae.</title>
        <authorList>
            <person name="Lee Y."/>
            <person name="Cho C.H."/>
            <person name="Lee Y.M."/>
            <person name="Park S.I."/>
            <person name="Yang J.H."/>
            <person name="West J.A."/>
            <person name="Bhattacharya D."/>
            <person name="Yoon H.S."/>
        </authorList>
    </citation>
    <scope>NUCLEOTIDE SEQUENCE [LARGE SCALE GENOMIC DNA]</scope>
    <source>
        <strain evidence="10 11">CCMP1338</strain>
        <tissue evidence="10">Whole cell</tissue>
    </source>
</reference>
<dbReference type="PANTHER" id="PTHR31563">
    <property type="entry name" value="ION CHANNEL POLLUX-RELATED"/>
    <property type="match status" value="1"/>
</dbReference>
<keyword evidence="11" id="KW-1185">Reference proteome</keyword>
<evidence type="ECO:0000259" key="9">
    <source>
        <dbReference type="Pfam" id="PF06241"/>
    </source>
</evidence>
<sequence length="701" mass="78419">MESQKGIGFVGSSFPARTNFSRVRKRTPCGPRKGCIVASGSTAAVVESSWSKSLSSTITHLEAKLEHVLSWNPSFSFTILLVMFVGVLCVGWVMYTITSQGLDTGNVRWDRSFWRTWGALTETSYYSEDEKPTSLFLLTCLSFLHFVLFAFLIGSVTEGVRMKVSELGSGHSRVVDSNHVLVVGWNRSVFEYLRQLALYNGLTKEKVRVVLLSEKNKSEAIHLLQEALGSASLRKLSLICRSGDTTDRNVLDRVGVQRAKRVVVLRSMGVDAFQHNSFSLKTLLAAKSLGTKAQFIVECAGKDDCKVLRSADKNAIIVNFEDAVSRVAAKEAAQPPGFHNVLEEVLSYEGAEFHVMQYPEVVGMDFLTAQRHFPSAVLAGLVCQDGHISLCPDTDRIIEANDRLLFFSEDRLVQYEKRVAAIPHLLEAKPGFFEPISEEKQKILIVGWRSGMRNLLDYVNLRSPRGSTVTIFSSEPVHSREQQLVDEGRSSNLRFPNIRVEHVVGDHTSPSTVEKLLHHYPRFNAGLLLMGDKAMASQEDARYADSVALRVMTIMRSALSDKVDKLLVEVLQRETGMDIAQRDKLHIYPISLVDTFARIMAQASLQPHLHYFLLELLTQPHEQGIGLESKSDYFDVHAPREESTSFWELSNVGAQRGRVLIGYKFEDGRTELNPPDKNKAIDLSRIDSFVTLSPLTASIRH</sequence>